<dbReference type="InterPro" id="IPR050711">
    <property type="entry name" value="ET-N_metabolism_enzyme"/>
</dbReference>
<dbReference type="Gene3D" id="3.60.20.10">
    <property type="entry name" value="Glutamine Phosphoribosylpyrophosphate, subunit 1, domain 1"/>
    <property type="match status" value="1"/>
</dbReference>
<dbReference type="GO" id="GO:0016740">
    <property type="term" value="F:transferase activity"/>
    <property type="evidence" value="ECO:0007669"/>
    <property type="project" value="UniProtKB-KW"/>
</dbReference>
<dbReference type="PANTHER" id="PTHR11938">
    <property type="entry name" value="FAD NADPH DEHYDROGENASE/OXIDOREDUCTASE"/>
    <property type="match status" value="1"/>
</dbReference>
<dbReference type="PROSITE" id="PS51278">
    <property type="entry name" value="GATASE_TYPE_2"/>
    <property type="match status" value="1"/>
</dbReference>
<dbReference type="Pfam" id="PF00310">
    <property type="entry name" value="GATase_2"/>
    <property type="match status" value="1"/>
</dbReference>
<keyword evidence="12" id="KW-0314">Glutamate biosynthesis</keyword>
<comment type="caution">
    <text evidence="16">The sequence shown here is derived from an EMBL/GenBank/DDBJ whole genome shotgun (WGS) entry which is preliminary data.</text>
</comment>
<keyword evidence="7" id="KW-0479">Metal-binding</keyword>
<dbReference type="GO" id="GO:0004066">
    <property type="term" value="F:asparagine synthase (glutamine-hydrolyzing) activity"/>
    <property type="evidence" value="ECO:0007669"/>
    <property type="project" value="UniProtKB-EC"/>
</dbReference>
<feature type="non-terminal residue" evidence="16">
    <location>
        <position position="1"/>
    </location>
</feature>
<feature type="non-terminal residue" evidence="16">
    <location>
        <position position="265"/>
    </location>
</feature>
<keyword evidence="16" id="KW-0436">Ligase</keyword>
<proteinExistence type="inferred from homology"/>
<sequence>VDIPRHLWERWLKKEGRDPQLAHDPRFIVAHIYTPRVSDVATNPNIPTEAALREEISRRFTENGLEVLSLRKGQVLSGRIPKESENEPLFWQAGLLVKEGLIPRKVAFDAKVSMETDGRIHIGSLSGDVAVYKVKGTSFVLAEYFLDFQDPQMKSRAVLGHSRYSTNTLSVTERVQPFSILGHNGEINTIDKLRRESAMLGIPPVKGGSDSQDLDRTIEGLMVQFGFSLMEAMEIVFPPITHIISALDPKMRQMYFLYRRFLGPL</sequence>
<evidence type="ECO:0000256" key="12">
    <source>
        <dbReference type="ARBA" id="ARBA00023164"/>
    </source>
</evidence>
<dbReference type="SUPFAM" id="SSF56235">
    <property type="entry name" value="N-terminal nucleophile aminohydrolases (Ntn hydrolases)"/>
    <property type="match status" value="1"/>
</dbReference>
<keyword evidence="13" id="KW-0003">3Fe-4S</keyword>
<evidence type="ECO:0000256" key="13">
    <source>
        <dbReference type="ARBA" id="ARBA00023291"/>
    </source>
</evidence>
<reference evidence="16" key="2">
    <citation type="journal article" date="2014" name="ISME J.">
        <title>Microbial stratification in low pH oxic and suboxic macroscopic growths along an acid mine drainage.</title>
        <authorList>
            <person name="Mendez-Garcia C."/>
            <person name="Mesa V."/>
            <person name="Sprenger R.R."/>
            <person name="Richter M."/>
            <person name="Diez M.S."/>
            <person name="Solano J."/>
            <person name="Bargiela R."/>
            <person name="Golyshina O.V."/>
            <person name="Manteca A."/>
            <person name="Ramos J.L."/>
            <person name="Gallego J.R."/>
            <person name="Llorente I."/>
            <person name="Martins Dos Santos V.A."/>
            <person name="Jensen O.N."/>
            <person name="Pelaez A.I."/>
            <person name="Sanchez J."/>
            <person name="Ferrer M."/>
        </authorList>
    </citation>
    <scope>NUCLEOTIDE SEQUENCE</scope>
</reference>
<keyword evidence="8 16" id="KW-0315">Glutamine amidotransferase</keyword>
<evidence type="ECO:0000256" key="3">
    <source>
        <dbReference type="ARBA" id="ARBA00009716"/>
    </source>
</evidence>
<dbReference type="GO" id="GO:0019676">
    <property type="term" value="P:ammonia assimilation cycle"/>
    <property type="evidence" value="ECO:0007669"/>
    <property type="project" value="TreeGrafter"/>
</dbReference>
<comment type="cofactor">
    <cofactor evidence="2">
        <name>[3Fe-4S] cluster</name>
        <dbReference type="ChEBI" id="CHEBI:21137"/>
    </cofactor>
</comment>
<evidence type="ECO:0000256" key="1">
    <source>
        <dbReference type="ARBA" id="ARBA00001917"/>
    </source>
</evidence>
<dbReference type="AlphaFoldDB" id="T1C651"/>
<keyword evidence="5" id="KW-0285">Flavoprotein</keyword>
<keyword evidence="11" id="KW-0411">Iron-sulfur</keyword>
<dbReference type="GO" id="GO:0015930">
    <property type="term" value="F:glutamate synthase activity"/>
    <property type="evidence" value="ECO:0007669"/>
    <property type="project" value="TreeGrafter"/>
</dbReference>
<keyword evidence="4" id="KW-0028">Amino-acid biosynthesis</keyword>
<keyword evidence="16" id="KW-0808">Transferase</keyword>
<dbReference type="InterPro" id="IPR029055">
    <property type="entry name" value="Ntn_hydrolases_N"/>
</dbReference>
<keyword evidence="9" id="KW-0560">Oxidoreductase</keyword>
<name>T1C651_9ZZZZ</name>
<evidence type="ECO:0000256" key="4">
    <source>
        <dbReference type="ARBA" id="ARBA00022605"/>
    </source>
</evidence>
<comment type="pathway">
    <text evidence="14">Amino-acid biosynthesis.</text>
</comment>
<protein>
    <submittedName>
        <fullName evidence="16">Glutamine amidotransferase, class-II domain protein</fullName>
        <ecNumber evidence="16">6.3.5.4</ecNumber>
    </submittedName>
</protein>
<dbReference type="EC" id="6.3.5.4" evidence="16"/>
<dbReference type="EMBL" id="AUZX01000276">
    <property type="protein sequence ID" value="EQD80936.1"/>
    <property type="molecule type" value="Genomic_DNA"/>
</dbReference>
<gene>
    <name evidence="16" type="ORF">B1A_00360</name>
</gene>
<comment type="similarity">
    <text evidence="3">Belongs to the glutamate synthase family.</text>
</comment>
<dbReference type="GO" id="GO:0046872">
    <property type="term" value="F:metal ion binding"/>
    <property type="evidence" value="ECO:0007669"/>
    <property type="project" value="UniProtKB-KW"/>
</dbReference>
<keyword evidence="10" id="KW-0408">Iron</keyword>
<organism evidence="16">
    <name type="scientific">mine drainage metagenome</name>
    <dbReference type="NCBI Taxonomy" id="410659"/>
    <lineage>
        <taxon>unclassified sequences</taxon>
        <taxon>metagenomes</taxon>
        <taxon>ecological metagenomes</taxon>
    </lineage>
</organism>
<evidence type="ECO:0000256" key="2">
    <source>
        <dbReference type="ARBA" id="ARBA00001927"/>
    </source>
</evidence>
<evidence type="ECO:0000259" key="15">
    <source>
        <dbReference type="PROSITE" id="PS51278"/>
    </source>
</evidence>
<evidence type="ECO:0000256" key="10">
    <source>
        <dbReference type="ARBA" id="ARBA00023004"/>
    </source>
</evidence>
<dbReference type="InterPro" id="IPR017932">
    <property type="entry name" value="GATase_2_dom"/>
</dbReference>
<accession>T1C651</accession>
<comment type="cofactor">
    <cofactor evidence="1">
        <name>FMN</name>
        <dbReference type="ChEBI" id="CHEBI:58210"/>
    </cofactor>
</comment>
<dbReference type="GO" id="GO:0006537">
    <property type="term" value="P:glutamate biosynthetic process"/>
    <property type="evidence" value="ECO:0007669"/>
    <property type="project" value="UniProtKB-KW"/>
</dbReference>
<evidence type="ECO:0000256" key="9">
    <source>
        <dbReference type="ARBA" id="ARBA00023002"/>
    </source>
</evidence>
<evidence type="ECO:0000313" key="16">
    <source>
        <dbReference type="EMBL" id="EQD80936.1"/>
    </source>
</evidence>
<dbReference type="GO" id="GO:0051538">
    <property type="term" value="F:3 iron, 4 sulfur cluster binding"/>
    <property type="evidence" value="ECO:0007669"/>
    <property type="project" value="UniProtKB-KW"/>
</dbReference>
<keyword evidence="6" id="KW-0288">FMN</keyword>
<evidence type="ECO:0000256" key="14">
    <source>
        <dbReference type="ARBA" id="ARBA00029440"/>
    </source>
</evidence>
<evidence type="ECO:0000256" key="8">
    <source>
        <dbReference type="ARBA" id="ARBA00022962"/>
    </source>
</evidence>
<feature type="domain" description="Glutamine amidotransferase type-2" evidence="15">
    <location>
        <begin position="1"/>
        <end position="265"/>
    </location>
</feature>
<evidence type="ECO:0000256" key="5">
    <source>
        <dbReference type="ARBA" id="ARBA00022630"/>
    </source>
</evidence>
<evidence type="ECO:0000256" key="11">
    <source>
        <dbReference type="ARBA" id="ARBA00023014"/>
    </source>
</evidence>
<evidence type="ECO:0000256" key="7">
    <source>
        <dbReference type="ARBA" id="ARBA00022723"/>
    </source>
</evidence>
<dbReference type="PANTHER" id="PTHR11938:SF133">
    <property type="entry name" value="GLUTAMATE SYNTHASE (NADH)"/>
    <property type="match status" value="1"/>
</dbReference>
<reference evidence="16" key="1">
    <citation type="submission" date="2013-08" db="EMBL/GenBank/DDBJ databases">
        <authorList>
            <person name="Mendez C."/>
            <person name="Richter M."/>
            <person name="Ferrer M."/>
            <person name="Sanchez J."/>
        </authorList>
    </citation>
    <scope>NUCLEOTIDE SEQUENCE</scope>
</reference>
<evidence type="ECO:0000256" key="6">
    <source>
        <dbReference type="ARBA" id="ARBA00022643"/>
    </source>
</evidence>